<dbReference type="Proteomes" id="UP000824969">
    <property type="component" value="Chromosome"/>
</dbReference>
<dbReference type="Pfam" id="PF03358">
    <property type="entry name" value="FMN_red"/>
    <property type="match status" value="1"/>
</dbReference>
<proteinExistence type="predicted"/>
<dbReference type="EMBL" id="AP019781">
    <property type="protein sequence ID" value="BBL67406.1"/>
    <property type="molecule type" value="Genomic_DNA"/>
</dbReference>
<evidence type="ECO:0000256" key="1">
    <source>
        <dbReference type="ARBA" id="ARBA00001917"/>
    </source>
</evidence>
<organism evidence="5 6">
    <name type="scientific">Methanoculleus chikugoensis</name>
    <dbReference type="NCBI Taxonomy" id="118126"/>
    <lineage>
        <taxon>Archaea</taxon>
        <taxon>Methanobacteriati</taxon>
        <taxon>Methanobacteriota</taxon>
        <taxon>Stenosarchaea group</taxon>
        <taxon>Methanomicrobia</taxon>
        <taxon>Methanomicrobiales</taxon>
        <taxon>Methanomicrobiaceae</taxon>
        <taxon>Methanoculleus</taxon>
    </lineage>
</organism>
<gene>
    <name evidence="5" type="ORF">MchiMG62_05870</name>
</gene>
<dbReference type="RefSeq" id="WP_221057819.1">
    <property type="nucleotide sequence ID" value="NZ_AP019781.1"/>
</dbReference>
<comment type="cofactor">
    <cofactor evidence="1">
        <name>FMN</name>
        <dbReference type="ChEBI" id="CHEBI:58210"/>
    </cofactor>
</comment>
<dbReference type="InterPro" id="IPR005025">
    <property type="entry name" value="FMN_Rdtase-like_dom"/>
</dbReference>
<keyword evidence="3" id="KW-0288">FMN</keyword>
<evidence type="ECO:0000256" key="2">
    <source>
        <dbReference type="ARBA" id="ARBA00022630"/>
    </source>
</evidence>
<evidence type="ECO:0000313" key="6">
    <source>
        <dbReference type="Proteomes" id="UP000824969"/>
    </source>
</evidence>
<protein>
    <submittedName>
        <fullName evidence="5">Flavodoxin</fullName>
    </submittedName>
</protein>
<sequence length="222" mass="24807">MKVIGINGSPRGENSQTKRLIDAVLNGAQEAGADVETIHLIYYDFKFRNACSICLQQEKCVFLDDFPRVYAKIKEADGIVLGSPVYIDLVTAQMKMLIDRMADGIQCQSLSGKYGCAVATSGDHAEGSVVTYLNHFLQMLGANPVGGVGVALGRDSHAIEKAEGEARELGKTLAFSIQTRRKDPALEEFHQRYRKRFEDVLSGEKPEWPLDYDYWVQQAWLW</sequence>
<evidence type="ECO:0000313" key="5">
    <source>
        <dbReference type="EMBL" id="BBL67406.1"/>
    </source>
</evidence>
<name>A0ABN5XHK7_9EURY</name>
<dbReference type="GeneID" id="66130091"/>
<dbReference type="PANTHER" id="PTHR43278">
    <property type="entry name" value="NAD(P)H-DEPENDENT FMN-CONTAINING OXIDOREDUCTASE YWQN-RELATED"/>
    <property type="match status" value="1"/>
</dbReference>
<reference evidence="5 6" key="1">
    <citation type="submission" date="2019-06" db="EMBL/GenBank/DDBJ databases">
        <title>Complete genome sequence of Methanoculleus chikugoensis strain MG62.</title>
        <authorList>
            <person name="Asakawa S."/>
            <person name="Dianou D."/>
        </authorList>
    </citation>
    <scope>NUCLEOTIDE SEQUENCE [LARGE SCALE GENOMIC DNA]</scope>
    <source>
        <strain evidence="5 6">MG62</strain>
    </source>
</reference>
<evidence type="ECO:0000259" key="4">
    <source>
        <dbReference type="Pfam" id="PF03358"/>
    </source>
</evidence>
<dbReference type="InterPro" id="IPR051796">
    <property type="entry name" value="ISF_SsuE-like"/>
</dbReference>
<evidence type="ECO:0000256" key="3">
    <source>
        <dbReference type="ARBA" id="ARBA00022643"/>
    </source>
</evidence>
<keyword evidence="2" id="KW-0285">Flavoprotein</keyword>
<feature type="domain" description="NADPH-dependent FMN reductase-like" evidence="4">
    <location>
        <begin position="1"/>
        <end position="154"/>
    </location>
</feature>
<keyword evidence="6" id="KW-1185">Reference proteome</keyword>
<dbReference type="PANTHER" id="PTHR43278:SF1">
    <property type="entry name" value="IRON-SULFUR FLAVOPROTEIN MJ1083"/>
    <property type="match status" value="1"/>
</dbReference>
<accession>A0ABN5XHK7</accession>